<dbReference type="PANTHER" id="PTHR19317">
    <property type="entry name" value="PRENYLATED RAB ACCEPTOR 1-RELATED"/>
    <property type="match status" value="1"/>
</dbReference>
<evidence type="ECO:0000256" key="5">
    <source>
        <dbReference type="ARBA" id="ARBA00022989"/>
    </source>
</evidence>
<accession>A0A4Y7JQ72</accession>
<dbReference type="GO" id="GO:0016020">
    <property type="term" value="C:membrane"/>
    <property type="evidence" value="ECO:0007669"/>
    <property type="project" value="UniProtKB-SubCell"/>
</dbReference>
<keyword evidence="9" id="KW-1185">Reference proteome</keyword>
<feature type="transmembrane region" description="Helical" evidence="7">
    <location>
        <begin position="126"/>
        <end position="159"/>
    </location>
</feature>
<evidence type="ECO:0000256" key="7">
    <source>
        <dbReference type="SAM" id="Phobius"/>
    </source>
</evidence>
<evidence type="ECO:0000256" key="6">
    <source>
        <dbReference type="ARBA" id="ARBA00023136"/>
    </source>
</evidence>
<dbReference type="Pfam" id="PF03208">
    <property type="entry name" value="PRA1"/>
    <property type="match status" value="1"/>
</dbReference>
<dbReference type="EMBL" id="CM010719">
    <property type="protein sequence ID" value="RZC62182.1"/>
    <property type="molecule type" value="Genomic_DNA"/>
</dbReference>
<sequence>MSKSTSHTGYYGTIPISTPSTSESGMEFISRAKERGRSIYATRKPWKELADLKSFDRAINFTRIKRNLNYFRVNYAMIMLGILFLSLLWHPVSMIVFLVVFVGWLFLYFFRDEPLVVYNWSFDDRVILVVLSVVTICALILTHVWLNVVVSLAIGVGLVVLHSTFRVTDDLYLDDEQDGGYGGGGGGLLSVVGSSERTGYSHCSEVLPFMQEQLFTSGGELALLMYSPLRPRCSLEKFYILALNKASNHPNSTAIALELSFWNRNNEKSIYYDNLNMTLYYHSKSLTSPIGNTSIPRFYQQHSHTKHHIEMIQTSGVPWKDAKMKVSNGSAAVFRVYLTMNIRYSNGIWKSRRHELSLGVNVTVNDQGMKSVNSSLRLLAV</sequence>
<dbReference type="GO" id="GO:0005794">
    <property type="term" value="C:Golgi apparatus"/>
    <property type="evidence" value="ECO:0007669"/>
    <property type="project" value="TreeGrafter"/>
</dbReference>
<keyword evidence="5 7" id="KW-1133">Transmembrane helix</keyword>
<evidence type="ECO:0000256" key="1">
    <source>
        <dbReference type="ARBA" id="ARBA00002501"/>
    </source>
</evidence>
<keyword evidence="6 7" id="KW-0472">Membrane</keyword>
<comment type="similarity">
    <text evidence="3">Belongs to the PRA1 family.</text>
</comment>
<protein>
    <recommendedName>
        <fullName evidence="10">PRA1 family protein</fullName>
    </recommendedName>
</protein>
<dbReference type="GO" id="GO:0005783">
    <property type="term" value="C:endoplasmic reticulum"/>
    <property type="evidence" value="ECO:0007669"/>
    <property type="project" value="TreeGrafter"/>
</dbReference>
<evidence type="ECO:0000256" key="2">
    <source>
        <dbReference type="ARBA" id="ARBA00004141"/>
    </source>
</evidence>
<dbReference type="GO" id="GO:0016192">
    <property type="term" value="P:vesicle-mediated transport"/>
    <property type="evidence" value="ECO:0007669"/>
    <property type="project" value="TreeGrafter"/>
</dbReference>
<dbReference type="PANTHER" id="PTHR19317:SF84">
    <property type="entry name" value="PRA1 FAMILY PROTEIN"/>
    <property type="match status" value="1"/>
</dbReference>
<evidence type="ECO:0000256" key="3">
    <source>
        <dbReference type="ARBA" id="ARBA00006483"/>
    </source>
</evidence>
<evidence type="ECO:0008006" key="10">
    <source>
        <dbReference type="Google" id="ProtNLM"/>
    </source>
</evidence>
<name>A0A4Y7JQ72_PAPSO</name>
<evidence type="ECO:0000256" key="4">
    <source>
        <dbReference type="ARBA" id="ARBA00022692"/>
    </source>
</evidence>
<dbReference type="InterPro" id="IPR004895">
    <property type="entry name" value="Prenylated_rab_accept_PRA1"/>
</dbReference>
<comment type="function">
    <text evidence="1">May be involved in both secretory and endocytic intracellular trafficking in the endosomal/prevacuolar compartments.</text>
</comment>
<comment type="subcellular location">
    <subcellularLocation>
        <location evidence="2">Membrane</location>
        <topology evidence="2">Multi-pass membrane protein</topology>
    </subcellularLocation>
</comment>
<dbReference type="Gramene" id="RZC62182">
    <property type="protein sequence ID" value="RZC62182"/>
    <property type="gene ID" value="C5167_023936"/>
</dbReference>
<evidence type="ECO:0000313" key="8">
    <source>
        <dbReference type="EMBL" id="RZC62182.1"/>
    </source>
</evidence>
<organism evidence="8 9">
    <name type="scientific">Papaver somniferum</name>
    <name type="common">Opium poppy</name>
    <dbReference type="NCBI Taxonomy" id="3469"/>
    <lineage>
        <taxon>Eukaryota</taxon>
        <taxon>Viridiplantae</taxon>
        <taxon>Streptophyta</taxon>
        <taxon>Embryophyta</taxon>
        <taxon>Tracheophyta</taxon>
        <taxon>Spermatophyta</taxon>
        <taxon>Magnoliopsida</taxon>
        <taxon>Ranunculales</taxon>
        <taxon>Papaveraceae</taxon>
        <taxon>Papaveroideae</taxon>
        <taxon>Papaver</taxon>
    </lineage>
</organism>
<dbReference type="Proteomes" id="UP000316621">
    <property type="component" value="Chromosome 5"/>
</dbReference>
<feature type="transmembrane region" description="Helical" evidence="7">
    <location>
        <begin position="73"/>
        <end position="106"/>
    </location>
</feature>
<keyword evidence="4 7" id="KW-0812">Transmembrane</keyword>
<evidence type="ECO:0000313" key="9">
    <source>
        <dbReference type="Proteomes" id="UP000316621"/>
    </source>
</evidence>
<proteinExistence type="inferred from homology"/>
<gene>
    <name evidence="8" type="ORF">C5167_023936</name>
</gene>
<reference evidence="8 9" key="1">
    <citation type="journal article" date="2018" name="Science">
        <title>The opium poppy genome and morphinan production.</title>
        <authorList>
            <person name="Guo L."/>
            <person name="Winzer T."/>
            <person name="Yang X."/>
            <person name="Li Y."/>
            <person name="Ning Z."/>
            <person name="He Z."/>
            <person name="Teodor R."/>
            <person name="Lu Y."/>
            <person name="Bowser T.A."/>
            <person name="Graham I.A."/>
            <person name="Ye K."/>
        </authorList>
    </citation>
    <scope>NUCLEOTIDE SEQUENCE [LARGE SCALE GENOMIC DNA]</scope>
    <source>
        <strain evidence="9">cv. HN1</strain>
        <tissue evidence="8">Leaves</tissue>
    </source>
</reference>
<dbReference type="AlphaFoldDB" id="A0A4Y7JQ72"/>
<dbReference type="STRING" id="3469.A0A4Y7JQ72"/>